<name>A0AAV5UEF5_9BILA</name>
<feature type="non-terminal residue" evidence="1">
    <location>
        <position position="161"/>
    </location>
</feature>
<protein>
    <submittedName>
        <fullName evidence="1">Uncharacterized protein</fullName>
    </submittedName>
</protein>
<comment type="caution">
    <text evidence="1">The sequence shown here is derived from an EMBL/GenBank/DDBJ whole genome shotgun (WGS) entry which is preliminary data.</text>
</comment>
<reference evidence="1" key="1">
    <citation type="submission" date="2023-10" db="EMBL/GenBank/DDBJ databases">
        <title>Genome assembly of Pristionchus species.</title>
        <authorList>
            <person name="Yoshida K."/>
            <person name="Sommer R.J."/>
        </authorList>
    </citation>
    <scope>NUCLEOTIDE SEQUENCE</scope>
    <source>
        <strain evidence="1">RS0144</strain>
    </source>
</reference>
<proteinExistence type="predicted"/>
<accession>A0AAV5UEF5</accession>
<evidence type="ECO:0000313" key="2">
    <source>
        <dbReference type="Proteomes" id="UP001432027"/>
    </source>
</evidence>
<gene>
    <name evidence="1" type="ORF">PENTCL1PPCAC_27504</name>
</gene>
<keyword evidence="2" id="KW-1185">Reference proteome</keyword>
<dbReference type="EMBL" id="BTSX01000006">
    <property type="protein sequence ID" value="GMT05330.1"/>
    <property type="molecule type" value="Genomic_DNA"/>
</dbReference>
<dbReference type="Proteomes" id="UP001432027">
    <property type="component" value="Unassembled WGS sequence"/>
</dbReference>
<sequence>MYDTIGRVAEFTCGHSFHTYKCILQAIYKMSHVNVKDKLNDSKTPNFINAVGEFVIAHRGIQGTDTTMEITWFQSAFQQLGFTSLAAMLALQGSNTLIELFCNLQLIFFSVVGRLSTMKDENERKREFAKHGSASMHCALKELLLCATVGKVHFRRMTKYL</sequence>
<dbReference type="AlphaFoldDB" id="A0AAV5UEF5"/>
<evidence type="ECO:0000313" key="1">
    <source>
        <dbReference type="EMBL" id="GMT05330.1"/>
    </source>
</evidence>
<organism evidence="1 2">
    <name type="scientific">Pristionchus entomophagus</name>
    <dbReference type="NCBI Taxonomy" id="358040"/>
    <lineage>
        <taxon>Eukaryota</taxon>
        <taxon>Metazoa</taxon>
        <taxon>Ecdysozoa</taxon>
        <taxon>Nematoda</taxon>
        <taxon>Chromadorea</taxon>
        <taxon>Rhabditida</taxon>
        <taxon>Rhabditina</taxon>
        <taxon>Diplogasteromorpha</taxon>
        <taxon>Diplogasteroidea</taxon>
        <taxon>Neodiplogasteridae</taxon>
        <taxon>Pristionchus</taxon>
    </lineage>
</organism>